<dbReference type="InterPro" id="IPR000644">
    <property type="entry name" value="CBS_dom"/>
</dbReference>
<dbReference type="SMART" id="SM00116">
    <property type="entry name" value="CBS"/>
    <property type="match status" value="2"/>
</dbReference>
<evidence type="ECO:0000313" key="4">
    <source>
        <dbReference type="EMBL" id="ADU26283.1"/>
    </source>
</evidence>
<dbReference type="eggNOG" id="COG0517">
    <property type="taxonomic scope" value="Bacteria"/>
</dbReference>
<dbReference type="PROSITE" id="PS51371">
    <property type="entry name" value="CBS"/>
    <property type="match status" value="2"/>
</dbReference>
<feature type="domain" description="CBS" evidence="3">
    <location>
        <begin position="33"/>
        <end position="89"/>
    </location>
</feature>
<gene>
    <name evidence="4" type="ordered locus">Ethha_0714</name>
</gene>
<organism evidence="4 5">
    <name type="scientific">Ethanoligenens harbinense (strain DSM 18485 / JCM 12961 / CGMCC 1.5033 / YUAN-3)</name>
    <dbReference type="NCBI Taxonomy" id="663278"/>
    <lineage>
        <taxon>Bacteria</taxon>
        <taxon>Bacillati</taxon>
        <taxon>Bacillota</taxon>
        <taxon>Clostridia</taxon>
        <taxon>Eubacteriales</taxon>
        <taxon>Oscillospiraceae</taxon>
        <taxon>Ethanoligenens</taxon>
    </lineage>
</organism>
<dbReference type="EMBL" id="CP002400">
    <property type="protein sequence ID" value="ADU26283.1"/>
    <property type="molecule type" value="Genomic_DNA"/>
</dbReference>
<dbReference type="InterPro" id="IPR051257">
    <property type="entry name" value="Diverse_CBS-Domain"/>
</dbReference>
<evidence type="ECO:0000256" key="2">
    <source>
        <dbReference type="PROSITE-ProRule" id="PRU00703"/>
    </source>
</evidence>
<name>E6U2J2_ETHHY</name>
<proteinExistence type="predicted"/>
<evidence type="ECO:0000256" key="1">
    <source>
        <dbReference type="ARBA" id="ARBA00023122"/>
    </source>
</evidence>
<accession>E6U2J2</accession>
<reference evidence="4 5" key="1">
    <citation type="submission" date="2010-12" db="EMBL/GenBank/DDBJ databases">
        <title>Complete sequence of Ethanoligenens harbinense YUAN-3.</title>
        <authorList>
            <person name="Lucas S."/>
            <person name="Copeland A."/>
            <person name="Lapidus A."/>
            <person name="Cheng J.-F."/>
            <person name="Bruce D."/>
            <person name="Goodwin L."/>
            <person name="Pitluck S."/>
            <person name="Chertkov O."/>
            <person name="Misra M."/>
            <person name="Detter J.C."/>
            <person name="Han C."/>
            <person name="Tapia R."/>
            <person name="Land M."/>
            <person name="Hauser L."/>
            <person name="Jeffries C."/>
            <person name="Kyrpides N."/>
            <person name="Ivanova N."/>
            <person name="Mikhailova N."/>
            <person name="Wang A."/>
            <person name="Mouttaki H."/>
            <person name="He Z."/>
            <person name="Zhou J."/>
            <person name="Hemme C.L."/>
            <person name="Woyke T."/>
        </authorList>
    </citation>
    <scope>NUCLEOTIDE SEQUENCE [LARGE SCALE GENOMIC DNA]</scope>
    <source>
        <strain evidence="5">DSM 18485 / JCM 12961 / CGMCC 1.5033 / YUAN-3</strain>
    </source>
</reference>
<dbReference type="Pfam" id="PF00571">
    <property type="entry name" value="CBS"/>
    <property type="match status" value="2"/>
</dbReference>
<dbReference type="Gene3D" id="3.10.580.10">
    <property type="entry name" value="CBS-domain"/>
    <property type="match status" value="1"/>
</dbReference>
<dbReference type="STRING" id="663278.Ethha_0714"/>
<protein>
    <submittedName>
        <fullName evidence="4">Putative signal transduction protein with CBS domains</fullName>
    </submittedName>
</protein>
<keyword evidence="1 2" id="KW-0129">CBS domain</keyword>
<dbReference type="PANTHER" id="PTHR43080">
    <property type="entry name" value="CBS DOMAIN-CONTAINING PROTEIN CBSX3, MITOCHONDRIAL"/>
    <property type="match status" value="1"/>
</dbReference>
<feature type="domain" description="CBS" evidence="3">
    <location>
        <begin position="98"/>
        <end position="155"/>
    </location>
</feature>
<evidence type="ECO:0000313" key="5">
    <source>
        <dbReference type="Proteomes" id="UP000001551"/>
    </source>
</evidence>
<keyword evidence="5" id="KW-1185">Reference proteome</keyword>
<dbReference type="HOGENOM" id="CLU_040681_12_0_9"/>
<dbReference type="CDD" id="cd04622">
    <property type="entry name" value="CBS_pair_HRP1_like"/>
    <property type="match status" value="1"/>
</dbReference>
<dbReference type="Proteomes" id="UP000001551">
    <property type="component" value="Chromosome"/>
</dbReference>
<dbReference type="AlphaFoldDB" id="E6U2J2"/>
<dbReference type="KEGG" id="eha:Ethha_0714"/>
<dbReference type="SUPFAM" id="SSF54631">
    <property type="entry name" value="CBS-domain pair"/>
    <property type="match status" value="1"/>
</dbReference>
<evidence type="ECO:0000259" key="3">
    <source>
        <dbReference type="PROSITE" id="PS51371"/>
    </source>
</evidence>
<dbReference type="InterPro" id="IPR046342">
    <property type="entry name" value="CBS_dom_sf"/>
</dbReference>
<dbReference type="PANTHER" id="PTHR43080:SF2">
    <property type="entry name" value="CBS DOMAIN-CONTAINING PROTEIN"/>
    <property type="match status" value="1"/>
</dbReference>
<sequence>MRRCMLVFAARPHGAYPFRGGKKEGTMQVSEIMTTRIVSVEPTATVREAATLMSRNNIGSVPVVDGGAVRGMLTDRDIVLRCVSENKDADTVKVSDICTHGAVSVRPQDPVSNAMHLMSAEQVRRLPVVDNGKLVGMLSFADVAREKTGMEVAQSISEISMP</sequence>